<evidence type="ECO:0000256" key="5">
    <source>
        <dbReference type="ARBA" id="ARBA00023002"/>
    </source>
</evidence>
<organism evidence="6 7">
    <name type="scientific">Homoserinibacter gongjuensis</name>
    <dbReference type="NCBI Taxonomy" id="1162968"/>
    <lineage>
        <taxon>Bacteria</taxon>
        <taxon>Bacillati</taxon>
        <taxon>Actinomycetota</taxon>
        <taxon>Actinomycetes</taxon>
        <taxon>Micrococcales</taxon>
        <taxon>Microbacteriaceae</taxon>
        <taxon>Homoserinibacter</taxon>
    </lineage>
</organism>
<comment type="cofactor">
    <cofactor evidence="1">
        <name>Zn(2+)</name>
        <dbReference type="ChEBI" id="CHEBI:29105"/>
    </cofactor>
</comment>
<protein>
    <submittedName>
        <fullName evidence="6">Uncharacterized protein</fullName>
    </submittedName>
</protein>
<evidence type="ECO:0000256" key="1">
    <source>
        <dbReference type="ARBA" id="ARBA00001947"/>
    </source>
</evidence>
<sequence length="66" mass="6709">MPVATLVGLPEGMRLDHAALVEPTAVAVHDVRRSELAPGDHAVVIGGGPIGLLIASVARTFGVRSS</sequence>
<evidence type="ECO:0000256" key="2">
    <source>
        <dbReference type="ARBA" id="ARBA00008072"/>
    </source>
</evidence>
<evidence type="ECO:0000256" key="3">
    <source>
        <dbReference type="ARBA" id="ARBA00022723"/>
    </source>
</evidence>
<gene>
    <name evidence="6" type="ORF">GCM10025869_20640</name>
</gene>
<keyword evidence="7" id="KW-1185">Reference proteome</keyword>
<dbReference type="PANTHER" id="PTHR43161">
    <property type="entry name" value="SORBITOL DEHYDROGENASE"/>
    <property type="match status" value="1"/>
</dbReference>
<name>A0ABQ6JW94_9MICO</name>
<keyword evidence="3" id="KW-0479">Metal-binding</keyword>
<evidence type="ECO:0000256" key="4">
    <source>
        <dbReference type="ARBA" id="ARBA00022833"/>
    </source>
</evidence>
<proteinExistence type="inferred from homology"/>
<evidence type="ECO:0000313" key="7">
    <source>
        <dbReference type="Proteomes" id="UP001157069"/>
    </source>
</evidence>
<dbReference type="SUPFAM" id="SSF51735">
    <property type="entry name" value="NAD(P)-binding Rossmann-fold domains"/>
    <property type="match status" value="1"/>
</dbReference>
<comment type="caution">
    <text evidence="6">The sequence shown here is derived from an EMBL/GenBank/DDBJ whole genome shotgun (WGS) entry which is preliminary data.</text>
</comment>
<evidence type="ECO:0000313" key="6">
    <source>
        <dbReference type="EMBL" id="GMA91535.1"/>
    </source>
</evidence>
<dbReference type="RefSeq" id="WP_284302058.1">
    <property type="nucleotide sequence ID" value="NZ_BSVA01000001.1"/>
</dbReference>
<reference evidence="7" key="1">
    <citation type="journal article" date="2019" name="Int. J. Syst. Evol. Microbiol.">
        <title>The Global Catalogue of Microorganisms (GCM) 10K type strain sequencing project: providing services to taxonomists for standard genome sequencing and annotation.</title>
        <authorList>
            <consortium name="The Broad Institute Genomics Platform"/>
            <consortium name="The Broad Institute Genome Sequencing Center for Infectious Disease"/>
            <person name="Wu L."/>
            <person name="Ma J."/>
        </authorList>
    </citation>
    <scope>NUCLEOTIDE SEQUENCE [LARGE SCALE GENOMIC DNA]</scope>
    <source>
        <strain evidence="7">NBRC 108755</strain>
    </source>
</reference>
<accession>A0ABQ6JW94</accession>
<dbReference type="Gene3D" id="3.40.50.720">
    <property type="entry name" value="NAD(P)-binding Rossmann-like Domain"/>
    <property type="match status" value="1"/>
</dbReference>
<dbReference type="Gene3D" id="3.90.180.10">
    <property type="entry name" value="Medium-chain alcohol dehydrogenases, catalytic domain"/>
    <property type="match status" value="1"/>
</dbReference>
<dbReference type="InterPro" id="IPR036291">
    <property type="entry name" value="NAD(P)-bd_dom_sf"/>
</dbReference>
<keyword evidence="4" id="KW-0862">Zinc</keyword>
<keyword evidence="5" id="KW-0560">Oxidoreductase</keyword>
<comment type="similarity">
    <text evidence="2">Belongs to the zinc-containing alcohol dehydrogenase family.</text>
</comment>
<dbReference type="Proteomes" id="UP001157069">
    <property type="component" value="Unassembled WGS sequence"/>
</dbReference>
<dbReference type="EMBL" id="BSVA01000001">
    <property type="protein sequence ID" value="GMA91535.1"/>
    <property type="molecule type" value="Genomic_DNA"/>
</dbReference>